<keyword evidence="2" id="KW-1185">Reference proteome</keyword>
<evidence type="ECO:0000313" key="2">
    <source>
        <dbReference type="Proteomes" id="UP000000463"/>
    </source>
</evidence>
<name>K4JW22_9CAUD</name>
<dbReference type="EMBL" id="JX100810">
    <property type="protein sequence ID" value="AFU88078.1"/>
    <property type="molecule type" value="Genomic_DNA"/>
</dbReference>
<dbReference type="Proteomes" id="UP000000463">
    <property type="component" value="Segment"/>
</dbReference>
<sequence>MRHLRITSYEAEYRCDMTRADGRILRVGNILAIQQGDQVAYCWFTDPIFQIFLDASRVTESDLINWETWPELRRPDEFFGGMCRVAETESLDQFLSLYSTLSALIIYKDKEHHV</sequence>
<dbReference type="RefSeq" id="YP_006988442.1">
    <property type="nucleotide sequence ID" value="NC_019406.1"/>
</dbReference>
<proteinExistence type="predicted"/>
<reference evidence="1 2" key="1">
    <citation type="journal article" date="2012" name="BMC Genomics">
        <title>The Caulobacter crescentus phage phiCbK: genomics of a canonical phage.</title>
        <authorList>
            <person name="Gill J.J."/>
            <person name="Berry J.D."/>
            <person name="Russell W.K."/>
            <person name="Lessor L."/>
            <person name="Escobar Garcia D.A."/>
            <person name="Hernandez D."/>
            <person name="Kane A."/>
            <person name="Keene J."/>
            <person name="Maddox M."/>
            <person name="Martin R."/>
            <person name="Mohan S."/>
            <person name="Thorn A.M."/>
            <person name="Russell D.H."/>
            <person name="Young R."/>
        </authorList>
    </citation>
    <scope>NUCLEOTIDE SEQUENCE [LARGE SCALE GENOMIC DNA]</scope>
</reference>
<dbReference type="KEGG" id="vg:13995136"/>
<organism evidence="1 2">
    <name type="scientific">Caulobacter phage CcrColossus</name>
    <dbReference type="NCBI Taxonomy" id="1211640"/>
    <lineage>
        <taxon>Viruses</taxon>
        <taxon>Duplodnaviria</taxon>
        <taxon>Heunggongvirae</taxon>
        <taxon>Uroviricota</taxon>
        <taxon>Caudoviricetes</taxon>
        <taxon>Jeanschmidtviridae</taxon>
        <taxon>Colossusvirus</taxon>
        <taxon>Colossusvirus colossus</taxon>
    </lineage>
</organism>
<evidence type="ECO:0000313" key="1">
    <source>
        <dbReference type="EMBL" id="AFU88078.1"/>
    </source>
</evidence>
<accession>K4JW22</accession>
<protein>
    <submittedName>
        <fullName evidence="1">Uncharacterized protein</fullName>
    </submittedName>
</protein>
<gene>
    <name evidence="1" type="ORF">CcrColossus_gp208</name>
</gene>
<dbReference type="GeneID" id="13995136"/>